<feature type="region of interest" description="Disordered" evidence="18">
    <location>
        <begin position="1237"/>
        <end position="1270"/>
    </location>
</feature>
<keyword evidence="12 17" id="KW-0408">Iron</keyword>
<dbReference type="FunFam" id="3.90.1600.10:FF:000006">
    <property type="entry name" value="DNA polymerase epsilon catalytic subunit"/>
    <property type="match status" value="1"/>
</dbReference>
<keyword evidence="10 17" id="KW-0862">Zinc</keyword>
<dbReference type="InterPro" id="IPR054475">
    <property type="entry name" value="Znf-DPOE"/>
</dbReference>
<evidence type="ECO:0000256" key="10">
    <source>
        <dbReference type="ARBA" id="ARBA00022833"/>
    </source>
</evidence>
<comment type="cofactor">
    <cofactor evidence="1 17">
        <name>[4Fe-4S] cluster</name>
        <dbReference type="ChEBI" id="CHEBI:49883"/>
    </cofactor>
</comment>
<keyword evidence="14 17" id="KW-0238">DNA-binding</keyword>
<feature type="region of interest" description="Disordered" evidence="18">
    <location>
        <begin position="1"/>
        <end position="56"/>
    </location>
</feature>
<evidence type="ECO:0000256" key="6">
    <source>
        <dbReference type="ARBA" id="ARBA00022695"/>
    </source>
</evidence>
<evidence type="ECO:0000256" key="9">
    <source>
        <dbReference type="ARBA" id="ARBA00022771"/>
    </source>
</evidence>
<evidence type="ECO:0000259" key="19">
    <source>
        <dbReference type="SMART" id="SM01159"/>
    </source>
</evidence>
<sequence length="2261" mass="260714">MASRGNFRGSASARFVKNKRGNNNYTNAGQRSGPKYQQNYNNFSGNRGDRSQNNENGRTIFDEVANERIKHVREIDRLDSIFGFDKYESGPKRTGWLVNMHSTLIQDEDSHEQLSGVDYYFLDEEGGSFKVSYQFDPYFMIACPPGKSTELEEWLRRTLDSTVKSISAIEKEDLDLANHLTGKKRTLVKLSFNNITDLLNARRTLQPYINKNKARKESNDIYKSMNLNYSSINKETIENDDLLMDVDIEEEFGFKYTDAFELMLDIREYDVPYHVRVSIDDNIRIGKWYTVEASPAGPKITEDTEKIAFADPVVLAFDIETTKAPLKFPDSSTDQVMMISYMIDGEGYLITNRSIISEDIEDFEYTPKPEYVGEFSIFNELDEKAVLEKFFEHIRDVRPTVIATFNGDFFDWPFVEARAAFHGLDMFKEIGFAKDAEGEYKSTYCAHMDCFRWVKRDSYLPQGSQGLKAVTTAKLGYNPTELDPELMTPYAYEHPQLLSEYSVSDAVATYYLYYKYVHPFIFSLCTIIPLNPDEVLRKGTGTLCEMLLMVQAYNENILLPNKHVDPPERFYNGHLLESETYVGGHVESLEAGVFRSDLENDFNIDPTAVDEVVADLKNSLTFAITVEGGKKVEDVTNFQEVHDEIKEKLLLLKENLKRHETPSIYHVDVASMYPNIMTTNRLQPDSMKSEEDCASCDFNRPGKMCDRRLTWAWRGEYYPAEMNEYNMIKNAAYNETFPPKYPNSPKRKFEDIPYTEQVAHVKQKIADYSRKVYHRIKSTETVEREAIVCQRENPFYVNTVRSFRDRRYDFKGLAKVWKGKVKAIDSSDKHAIDEANKMVVLYDSLQLAHKVILNSFYGYVMRKGSRWYSMEMAGITCLTGATIIQMARQLVQRFGRPLEIDTDGIWCILPSSFPEEYNFKLKNGKSFSGSYPCSMLNYLVHEKFTNHQYQTLIDPTRYKYEMKSDNSIFFEVDGPYKAMVLPTSKEEGKGLKKRYAVFNFDGSLAELKGFELKRRGELQLIKNFQSDIFKLFLEGDTLEKCYQTVANVANRWLDVLDTKGKMLEDEDLIELICENRSMSKKLAEYGNQKSTSITTAKRLGEFLGEEMVKDAGLACKYVIAQKPIGSPVTERAIPTTIFSSEADVKSKYLRRWLRDPSLSNFDPRAIIDWEYYRERLASVVQKIITIPAALQGVRNPVPRVAHPEWLQRKIDIGDDKLKQSSLNSFFKKAPKGSKVTLPSTDIEDIGSSSSSNGQRVAKVTTRKRSYQNDNDLEEEEQRILKGKMPDPLVNYPAFLIYQKIKWKVKAKERERREKIFGRGNLTTVSSFSMNRMLKDQAESYLNSIWQVIEYKYDPLRPDSLKVFVLINGKLQTIHIQVLKKIYVNFKNNMEFPKDEIDLCEVTKSNSTLPTGSSEGKNVFKLVMPHFVYEEEMKKTDRILNSPMVEGIYETHINAAERAIMDLGTCIKFEESKAVHLAKSFEKGFDQNHLKTLPSDGYLSKMSMGVLYLLHIVSNSYEIFTLLSNSNDTAFVYILKPSSGAQQLPSNFESMYKEVYKEKKEIVDKLYSIIDYKPEINFEIKYFTDVSKIYKSLNSKLINITANLASKMVLVIQSHIAVKLKQMFKVSIDLPTITMGISEVQVQALTWHSVIIKRIMNHYLSLSTWLKKLVQLAKYTNVPLCNLNVNNIGYLIDINYSRRLASNNIILWWSPNSNPDYGGAEKEDFMSSIEESLKFPIFNRPEIYDTVCLEIAVKNLTVNTILSSALINEAEGVFISENGDNQNSTFADNSFSGPALTILRSMIQSWWDDAIKDVNEADALISSLLKWCSNSSSYLYNSSLHYHIHNLTKKSMVQLLSEFKRLGSSIVFADRNKVIIKTSKTVVDNSYAYGQYAISSIRAKPLFNLLELVIVRYWDMLLWMDKYNFAGSFAWEIYETNDNFAQKVNLLEEKGKAESENNVDKQNDRLEYVSKWQIKNYLPIILHEEFEDWVLMILDALIKDRKKQSDETSGSGSQVRQTQITQILMQQKNLDEELDIDKINKEGLCSHFRKPLLKRINTLIGKQADVMRDPEMAKEYEFPVLAGSHLKLTNPTLELVKYICQVLSLSKRRNMEVRMLRRDLLKLFGIKEFSEEGMFKNPSTSLVIPGVICDTCHQIRDIDICKDDEQVLWHCSNCDKEYSKLIIEENLIYEFNKLLVQYFTQDLKCNKCGSMRSDELSKYCDCSGRWVNTVNVRELEKKFKIFLNVSDAYQLGLLREVVSEVL</sequence>
<dbReference type="Pfam" id="PF08490">
    <property type="entry name" value="DUF1744"/>
    <property type="match status" value="1"/>
</dbReference>
<dbReference type="InterPro" id="IPR029703">
    <property type="entry name" value="POL2"/>
</dbReference>
<dbReference type="SUPFAM" id="SSF56672">
    <property type="entry name" value="DNA/RNA polymerases"/>
    <property type="match status" value="1"/>
</dbReference>
<dbReference type="GO" id="GO:0008310">
    <property type="term" value="F:single-stranded DNA 3'-5' DNA exonuclease activity"/>
    <property type="evidence" value="ECO:0007669"/>
    <property type="project" value="TreeGrafter"/>
</dbReference>
<keyword evidence="6 17" id="KW-0548">Nucleotidyltransferase</keyword>
<dbReference type="OrthoDB" id="10060449at2759"/>
<keyword evidence="11 17" id="KW-0239">DNA-directed DNA polymerase</keyword>
<dbReference type="InterPro" id="IPR036397">
    <property type="entry name" value="RNaseH_sf"/>
</dbReference>
<dbReference type="FunFam" id="3.30.420.10:FF:000010">
    <property type="entry name" value="DNA polymerase epsilon catalytic subunit"/>
    <property type="match status" value="1"/>
</dbReference>
<dbReference type="Pfam" id="PF23250">
    <property type="entry name" value="zf_DPOE_2"/>
    <property type="match status" value="1"/>
</dbReference>
<dbReference type="Pfam" id="PF22912">
    <property type="entry name" value="zf-DPOE"/>
    <property type="match status" value="1"/>
</dbReference>
<evidence type="ECO:0000313" key="20">
    <source>
        <dbReference type="EMBL" id="GAV27394.1"/>
    </source>
</evidence>
<reference evidence="20 21" key="1">
    <citation type="submission" date="2016-08" db="EMBL/GenBank/DDBJ databases">
        <title>Whole genome shotgun sequence of Pichia membranifaciens KS47-1.</title>
        <authorList>
            <person name="Konishi M."/>
            <person name="Ishida M."/>
            <person name="Arakawa T."/>
            <person name="Kato Y."/>
            <person name="Horiuchi J."/>
        </authorList>
    </citation>
    <scope>NUCLEOTIDE SEQUENCE [LARGE SCALE GENOMIC DNA]</scope>
    <source>
        <strain evidence="20 21">KS47-1</strain>
    </source>
</reference>
<dbReference type="Pfam" id="PF22634">
    <property type="entry name" value="POL2_thumb"/>
    <property type="match status" value="1"/>
</dbReference>
<evidence type="ECO:0000256" key="4">
    <source>
        <dbReference type="ARBA" id="ARBA00022485"/>
    </source>
</evidence>
<comment type="catalytic activity">
    <reaction evidence="16 17">
        <text>DNA(n) + a 2'-deoxyribonucleoside 5'-triphosphate = DNA(n+1) + diphosphate</text>
        <dbReference type="Rhea" id="RHEA:22508"/>
        <dbReference type="Rhea" id="RHEA-COMP:17339"/>
        <dbReference type="Rhea" id="RHEA-COMP:17340"/>
        <dbReference type="ChEBI" id="CHEBI:33019"/>
        <dbReference type="ChEBI" id="CHEBI:61560"/>
        <dbReference type="ChEBI" id="CHEBI:173112"/>
        <dbReference type="EC" id="2.7.7.7"/>
    </reaction>
</comment>
<dbReference type="SMART" id="SM00486">
    <property type="entry name" value="POLBc"/>
    <property type="match status" value="1"/>
</dbReference>
<evidence type="ECO:0000256" key="3">
    <source>
        <dbReference type="ARBA" id="ARBA00005755"/>
    </source>
</evidence>
<evidence type="ECO:0000256" key="16">
    <source>
        <dbReference type="ARBA" id="ARBA00049244"/>
    </source>
</evidence>
<feature type="domain" description="DNA polymerase epsilon catalytic subunit A C-terminal" evidence="19">
    <location>
        <begin position="1546"/>
        <end position="1927"/>
    </location>
</feature>
<comment type="similarity">
    <text evidence="3 17">Belongs to the DNA polymerase type-B family.</text>
</comment>
<dbReference type="GO" id="GO:0003887">
    <property type="term" value="F:DNA-directed DNA polymerase activity"/>
    <property type="evidence" value="ECO:0007669"/>
    <property type="project" value="UniProtKB-KW"/>
</dbReference>
<evidence type="ECO:0000256" key="7">
    <source>
        <dbReference type="ARBA" id="ARBA00022705"/>
    </source>
</evidence>
<keyword evidence="4 17" id="KW-0004">4Fe-4S</keyword>
<dbReference type="InterPro" id="IPR006133">
    <property type="entry name" value="DNA-dir_DNA_pol_B_exonuc"/>
</dbReference>
<dbReference type="Proteomes" id="UP000186136">
    <property type="component" value="Unassembled WGS sequence"/>
</dbReference>
<dbReference type="GO" id="GO:0008270">
    <property type="term" value="F:zinc ion binding"/>
    <property type="evidence" value="ECO:0007669"/>
    <property type="project" value="UniProtKB-KW"/>
</dbReference>
<dbReference type="FunFam" id="1.10.132.60:FF:000002">
    <property type="entry name" value="DNA polymerase epsilon catalytic subunit"/>
    <property type="match status" value="1"/>
</dbReference>
<dbReference type="SMART" id="SM01159">
    <property type="entry name" value="DUF1744"/>
    <property type="match status" value="1"/>
</dbReference>
<dbReference type="PANTHER" id="PTHR10670">
    <property type="entry name" value="DNA POLYMERASE EPSILON CATALYTIC SUBUNIT A"/>
    <property type="match status" value="1"/>
</dbReference>
<keyword evidence="7 17" id="KW-0235">DNA replication</keyword>
<evidence type="ECO:0000256" key="5">
    <source>
        <dbReference type="ARBA" id="ARBA00022679"/>
    </source>
</evidence>
<dbReference type="Gene3D" id="1.10.132.60">
    <property type="entry name" value="DNA polymerase family B, C-terminal domain"/>
    <property type="match status" value="1"/>
</dbReference>
<evidence type="ECO:0000256" key="13">
    <source>
        <dbReference type="ARBA" id="ARBA00023014"/>
    </source>
</evidence>
<dbReference type="CDD" id="cd05779">
    <property type="entry name" value="DNA_polB_epsilon_exo"/>
    <property type="match status" value="1"/>
</dbReference>
<dbReference type="GO" id="GO:0006272">
    <property type="term" value="P:leading strand elongation"/>
    <property type="evidence" value="ECO:0007669"/>
    <property type="project" value="TreeGrafter"/>
</dbReference>
<dbReference type="EC" id="2.7.7.7" evidence="17"/>
<dbReference type="GO" id="GO:0000278">
    <property type="term" value="P:mitotic cell cycle"/>
    <property type="evidence" value="ECO:0007669"/>
    <property type="project" value="TreeGrafter"/>
</dbReference>
<dbReference type="InterPro" id="IPR013697">
    <property type="entry name" value="DNA_pol_e_suA_C"/>
</dbReference>
<evidence type="ECO:0000256" key="14">
    <source>
        <dbReference type="ARBA" id="ARBA00023125"/>
    </source>
</evidence>
<dbReference type="GO" id="GO:0008622">
    <property type="term" value="C:epsilon DNA polymerase complex"/>
    <property type="evidence" value="ECO:0007669"/>
    <property type="project" value="InterPro"/>
</dbReference>
<dbReference type="GO" id="GO:0006287">
    <property type="term" value="P:base-excision repair, gap-filling"/>
    <property type="evidence" value="ECO:0007669"/>
    <property type="project" value="TreeGrafter"/>
</dbReference>
<name>A0A1Q2YCX7_9ASCO</name>
<dbReference type="InterPro" id="IPR023211">
    <property type="entry name" value="DNA_pol_palm_dom_sf"/>
</dbReference>
<keyword evidence="5 17" id="KW-0808">Transferase</keyword>
<evidence type="ECO:0000256" key="2">
    <source>
        <dbReference type="ARBA" id="ARBA00004123"/>
    </source>
</evidence>
<gene>
    <name evidence="20" type="ORF">PMKS-000861</name>
</gene>
<evidence type="ECO:0000256" key="18">
    <source>
        <dbReference type="SAM" id="MobiDB-lite"/>
    </source>
</evidence>
<comment type="subcellular location">
    <subcellularLocation>
        <location evidence="2 17">Nucleus</location>
    </subcellularLocation>
</comment>
<keyword evidence="13 17" id="KW-0411">Iron-sulfur</keyword>
<dbReference type="Gene3D" id="3.30.420.10">
    <property type="entry name" value="Ribonuclease H-like superfamily/Ribonuclease H"/>
    <property type="match status" value="1"/>
</dbReference>
<dbReference type="GO" id="GO:0045004">
    <property type="term" value="P:DNA replication proofreading"/>
    <property type="evidence" value="ECO:0007669"/>
    <property type="project" value="TreeGrafter"/>
</dbReference>
<dbReference type="GO" id="GO:0006297">
    <property type="term" value="P:nucleotide-excision repair, DNA gap filling"/>
    <property type="evidence" value="ECO:0007669"/>
    <property type="project" value="TreeGrafter"/>
</dbReference>
<evidence type="ECO:0000313" key="21">
    <source>
        <dbReference type="Proteomes" id="UP000186136"/>
    </source>
</evidence>
<dbReference type="InterPro" id="IPR042087">
    <property type="entry name" value="DNA_pol_B_thumb"/>
</dbReference>
<dbReference type="PANTHER" id="PTHR10670:SF0">
    <property type="entry name" value="DNA POLYMERASE EPSILON CATALYTIC SUBUNIT A"/>
    <property type="match status" value="1"/>
</dbReference>
<proteinExistence type="inferred from homology"/>
<evidence type="ECO:0000256" key="15">
    <source>
        <dbReference type="ARBA" id="ARBA00023242"/>
    </source>
</evidence>
<dbReference type="Gene3D" id="3.30.342.10">
    <property type="entry name" value="DNA Polymerase, chain B, domain 1"/>
    <property type="match status" value="1"/>
</dbReference>
<comment type="function">
    <text evidence="17">DNA polymerase II participates in chromosomal DNA replication.</text>
</comment>
<keyword evidence="15 17" id="KW-0539">Nucleus</keyword>
<evidence type="ECO:0000256" key="1">
    <source>
        <dbReference type="ARBA" id="ARBA00001966"/>
    </source>
</evidence>
<keyword evidence="9 17" id="KW-0863">Zinc-finger</keyword>
<dbReference type="Gene3D" id="3.90.1600.10">
    <property type="entry name" value="Palm domain of DNA polymerase"/>
    <property type="match status" value="1"/>
</dbReference>
<dbReference type="InterPro" id="IPR043502">
    <property type="entry name" value="DNA/RNA_pol_sf"/>
</dbReference>
<evidence type="ECO:0000256" key="12">
    <source>
        <dbReference type="ARBA" id="ARBA00023004"/>
    </source>
</evidence>
<comment type="caution">
    <text evidence="20">The sequence shown here is derived from an EMBL/GenBank/DDBJ whole genome shotgun (WGS) entry which is preliminary data.</text>
</comment>
<evidence type="ECO:0000256" key="17">
    <source>
        <dbReference type="RuleBase" id="RU365029"/>
    </source>
</evidence>
<dbReference type="Pfam" id="PF03104">
    <property type="entry name" value="DNA_pol_B_exo1"/>
    <property type="match status" value="1"/>
</dbReference>
<dbReference type="SUPFAM" id="SSF53098">
    <property type="entry name" value="Ribonuclease H-like"/>
    <property type="match status" value="1"/>
</dbReference>
<feature type="compositionally biased region" description="Polar residues" evidence="18">
    <location>
        <begin position="21"/>
        <end position="46"/>
    </location>
</feature>
<keyword evidence="21" id="KW-1185">Reference proteome</keyword>
<dbReference type="CDD" id="cd05535">
    <property type="entry name" value="POLBc_epsilon"/>
    <property type="match status" value="1"/>
</dbReference>
<dbReference type="EMBL" id="BDGI01000033">
    <property type="protein sequence ID" value="GAV27394.1"/>
    <property type="molecule type" value="Genomic_DNA"/>
</dbReference>
<dbReference type="GO" id="GO:0000166">
    <property type="term" value="F:nucleotide binding"/>
    <property type="evidence" value="ECO:0007669"/>
    <property type="project" value="InterPro"/>
</dbReference>
<organism evidence="20 21">
    <name type="scientific">Pichia membranifaciens</name>
    <dbReference type="NCBI Taxonomy" id="4926"/>
    <lineage>
        <taxon>Eukaryota</taxon>
        <taxon>Fungi</taxon>
        <taxon>Dikarya</taxon>
        <taxon>Ascomycota</taxon>
        <taxon>Saccharomycotina</taxon>
        <taxon>Pichiomycetes</taxon>
        <taxon>Pichiales</taxon>
        <taxon>Pichiaceae</taxon>
        <taxon>Pichia</taxon>
    </lineage>
</organism>
<dbReference type="InterPro" id="IPR012337">
    <property type="entry name" value="RNaseH-like_sf"/>
</dbReference>
<dbReference type="GO" id="GO:0051539">
    <property type="term" value="F:4 iron, 4 sulfur cluster binding"/>
    <property type="evidence" value="ECO:0007669"/>
    <property type="project" value="UniProtKB-KW"/>
</dbReference>
<dbReference type="InterPro" id="IPR006172">
    <property type="entry name" value="DNA-dir_DNA_pol_B"/>
</dbReference>
<evidence type="ECO:0000256" key="11">
    <source>
        <dbReference type="ARBA" id="ARBA00022932"/>
    </source>
</evidence>
<accession>A0A1Q2YCX7</accession>
<protein>
    <recommendedName>
        <fullName evidence="17">DNA polymerase epsilon catalytic subunit</fullName>
        <ecNumber evidence="17">2.7.7.7</ecNumber>
    </recommendedName>
</protein>
<dbReference type="GO" id="GO:0003677">
    <property type="term" value="F:DNA binding"/>
    <property type="evidence" value="ECO:0007669"/>
    <property type="project" value="UniProtKB-KW"/>
</dbReference>
<dbReference type="InterPro" id="IPR055191">
    <property type="entry name" value="POL2_thumb"/>
</dbReference>
<evidence type="ECO:0000256" key="8">
    <source>
        <dbReference type="ARBA" id="ARBA00022723"/>
    </source>
</evidence>
<keyword evidence="8 17" id="KW-0479">Metal-binding</keyword>